<dbReference type="InterPro" id="IPR027051">
    <property type="entry name" value="XdhC_Rossmann_dom"/>
</dbReference>
<accession>A0A073ITY4</accession>
<protein>
    <submittedName>
        <fullName evidence="3">Xanthine dehydrogenase</fullName>
    </submittedName>
</protein>
<proteinExistence type="predicted"/>
<dbReference type="OrthoDB" id="9773039at2"/>
<dbReference type="RefSeq" id="WP_037974791.1">
    <property type="nucleotide sequence ID" value="NZ_JMKI01000010.1"/>
</dbReference>
<dbReference type="Gene3D" id="3.40.50.720">
    <property type="entry name" value="NAD(P)-binding Rossmann-like Domain"/>
    <property type="match status" value="1"/>
</dbReference>
<dbReference type="Proteomes" id="UP000027665">
    <property type="component" value="Unassembled WGS sequence"/>
</dbReference>
<organism evidence="3 4">
    <name type="scientific">Synergistes jonesii</name>
    <dbReference type="NCBI Taxonomy" id="2754"/>
    <lineage>
        <taxon>Bacteria</taxon>
        <taxon>Thermotogati</taxon>
        <taxon>Synergistota</taxon>
        <taxon>Synergistia</taxon>
        <taxon>Synergistales</taxon>
        <taxon>Synergistaceae</taxon>
        <taxon>Synergistes</taxon>
    </lineage>
</organism>
<reference evidence="3 4" key="1">
    <citation type="submission" date="2014-04" db="EMBL/GenBank/DDBJ databases">
        <title>Draft Genome Sequence of Synergistes jonesii.</title>
        <authorList>
            <person name="Coil D.A."/>
            <person name="Eisen J.A."/>
            <person name="Holland-Moritz H.E."/>
        </authorList>
    </citation>
    <scope>NUCLEOTIDE SEQUENCE [LARGE SCALE GENOMIC DNA]</scope>
    <source>
        <strain evidence="3 4">78-1</strain>
    </source>
</reference>
<evidence type="ECO:0000313" key="4">
    <source>
        <dbReference type="Proteomes" id="UP000027665"/>
    </source>
</evidence>
<gene>
    <name evidence="3" type="ORF">EH55_00065</name>
</gene>
<dbReference type="STRING" id="2754.EH55_00065"/>
<feature type="domain" description="XdhC Rossmann" evidence="2">
    <location>
        <begin position="106"/>
        <end position="248"/>
    </location>
</feature>
<dbReference type="EMBL" id="JMKI01000010">
    <property type="protein sequence ID" value="KEJ92936.1"/>
    <property type="molecule type" value="Genomic_DNA"/>
</dbReference>
<evidence type="ECO:0000259" key="2">
    <source>
        <dbReference type="Pfam" id="PF13478"/>
    </source>
</evidence>
<sequence>MDAELLSKVNEEVQAGGYGVLCTVTSESGSTPRSRGASMWVRPDGTIAGTIGGGLLEHQAIQESLRMMKGGQISQMWRKSLNEKDGMACGGEADVYMEVIGRCDELVVFGAGHVGKAVSQLGAFTGFRVTVWDEREEFANDENIPWARNVVCPIDKIYENGVSFHERSYVVIMTRGHTLDAEAVAATDKQPGAYYGMIGSRSKIATVRKTLLERGVSAEHIDRIFKPIGLPIKAETPNEIAVSVMAEILAVKYGADVGRLRGETEVR</sequence>
<evidence type="ECO:0000259" key="1">
    <source>
        <dbReference type="Pfam" id="PF02625"/>
    </source>
</evidence>
<dbReference type="InterPro" id="IPR003777">
    <property type="entry name" value="XdhC_CoxI"/>
</dbReference>
<evidence type="ECO:0000313" key="3">
    <source>
        <dbReference type="EMBL" id="KEJ92936.1"/>
    </source>
</evidence>
<dbReference type="AlphaFoldDB" id="A0A073ITY4"/>
<dbReference type="PANTHER" id="PTHR30388">
    <property type="entry name" value="ALDEHYDE OXIDOREDUCTASE MOLYBDENUM COFACTOR ASSEMBLY PROTEIN"/>
    <property type="match status" value="1"/>
</dbReference>
<dbReference type="GeneID" id="90982961"/>
<dbReference type="PATRIC" id="fig|2754.20.peg.2333"/>
<name>A0A073ITY4_9BACT</name>
<dbReference type="Pfam" id="PF13478">
    <property type="entry name" value="XdhC_C"/>
    <property type="match status" value="1"/>
</dbReference>
<dbReference type="PANTHER" id="PTHR30388:SF6">
    <property type="entry name" value="XANTHINE DEHYDROGENASE SUBUNIT A-RELATED"/>
    <property type="match status" value="1"/>
</dbReference>
<comment type="caution">
    <text evidence="3">The sequence shown here is derived from an EMBL/GenBank/DDBJ whole genome shotgun (WGS) entry which is preliminary data.</text>
</comment>
<keyword evidence="4" id="KW-1185">Reference proteome</keyword>
<dbReference type="eggNOG" id="COG1975">
    <property type="taxonomic scope" value="Bacteria"/>
</dbReference>
<dbReference type="Pfam" id="PF02625">
    <property type="entry name" value="XdhC_CoxI"/>
    <property type="match status" value="1"/>
</dbReference>
<feature type="domain" description="XdhC- CoxI" evidence="1">
    <location>
        <begin position="14"/>
        <end position="72"/>
    </location>
</feature>
<dbReference type="InterPro" id="IPR052698">
    <property type="entry name" value="MoCofactor_Util/Proc"/>
</dbReference>